<dbReference type="NCBIfam" id="NF008033">
    <property type="entry name" value="PRK10765.1"/>
    <property type="match status" value="1"/>
</dbReference>
<evidence type="ECO:0000313" key="6">
    <source>
        <dbReference type="EMBL" id="KKN55169.1"/>
    </source>
</evidence>
<dbReference type="PANTHER" id="PTHR43425:SF2">
    <property type="entry name" value="OXYGEN-INSENSITIVE NADPH NITROREDUCTASE"/>
    <property type="match status" value="1"/>
</dbReference>
<feature type="domain" description="Nitroreductase" evidence="5">
    <location>
        <begin position="9"/>
        <end position="163"/>
    </location>
</feature>
<evidence type="ECO:0000259" key="5">
    <source>
        <dbReference type="Pfam" id="PF00881"/>
    </source>
</evidence>
<keyword evidence="2" id="KW-0285">Flavoprotein</keyword>
<organism evidence="6">
    <name type="scientific">marine sediment metagenome</name>
    <dbReference type="NCBI Taxonomy" id="412755"/>
    <lineage>
        <taxon>unclassified sequences</taxon>
        <taxon>metagenomes</taxon>
        <taxon>ecological metagenomes</taxon>
    </lineage>
</organism>
<protein>
    <recommendedName>
        <fullName evidence="5">Nitroreductase domain-containing protein</fullName>
    </recommendedName>
</protein>
<sequence length="243" mass="27481">MNQVIALLKNHRSIRKYTQEPISDEILINIIEAAGSAATSNFIQAYSVIRVIDKQNRKKLAELTGNQTWVEESPLFLVFCADLKRAENACLFENKEMASGYTEQFLIATVDVALAAENALVAAESMGLGGVFIGGIRDNPDAVCELLKIPNQVYPVFGMCLGYPDEKPEQKPRLPAQMILHEDYYHENQTDLETYNKTCSKYYQNRSSGSRDDTWTRQISDMVSKPMRPHMKAFLKKKGFDTK</sequence>
<evidence type="ECO:0000256" key="3">
    <source>
        <dbReference type="ARBA" id="ARBA00022643"/>
    </source>
</evidence>
<dbReference type="CDD" id="cd02146">
    <property type="entry name" value="NfsA-like"/>
    <property type="match status" value="1"/>
</dbReference>
<dbReference type="SUPFAM" id="SSF55469">
    <property type="entry name" value="FMN-dependent nitroreductase-like"/>
    <property type="match status" value="1"/>
</dbReference>
<dbReference type="EMBL" id="LAZR01000897">
    <property type="protein sequence ID" value="KKN55169.1"/>
    <property type="molecule type" value="Genomic_DNA"/>
</dbReference>
<dbReference type="PANTHER" id="PTHR43425">
    <property type="entry name" value="OXYGEN-INSENSITIVE NADPH NITROREDUCTASE"/>
    <property type="match status" value="1"/>
</dbReference>
<comment type="caution">
    <text evidence="6">The sequence shown here is derived from an EMBL/GenBank/DDBJ whole genome shotgun (WGS) entry which is preliminary data.</text>
</comment>
<dbReference type="PIRSF" id="PIRSF005426">
    <property type="entry name" value="Frp"/>
    <property type="match status" value="1"/>
</dbReference>
<dbReference type="InterPro" id="IPR000415">
    <property type="entry name" value="Nitroreductase-like"/>
</dbReference>
<gene>
    <name evidence="6" type="ORF">LCGC14_0584780</name>
</gene>
<dbReference type="InterPro" id="IPR029479">
    <property type="entry name" value="Nitroreductase"/>
</dbReference>
<comment type="similarity">
    <text evidence="1">Belongs to the flavin oxidoreductase frp family.</text>
</comment>
<name>A0A0F9RK93_9ZZZZ</name>
<keyword evidence="4" id="KW-0560">Oxidoreductase</keyword>
<accession>A0A0F9RK93</accession>
<evidence type="ECO:0000256" key="4">
    <source>
        <dbReference type="ARBA" id="ARBA00023002"/>
    </source>
</evidence>
<reference evidence="6" key="1">
    <citation type="journal article" date="2015" name="Nature">
        <title>Complex archaea that bridge the gap between prokaryotes and eukaryotes.</title>
        <authorList>
            <person name="Spang A."/>
            <person name="Saw J.H."/>
            <person name="Jorgensen S.L."/>
            <person name="Zaremba-Niedzwiedzka K."/>
            <person name="Martijn J."/>
            <person name="Lind A.E."/>
            <person name="van Eijk R."/>
            <person name="Schleper C."/>
            <person name="Guy L."/>
            <person name="Ettema T.J."/>
        </authorList>
    </citation>
    <scope>NUCLEOTIDE SEQUENCE</scope>
</reference>
<dbReference type="GO" id="GO:0016491">
    <property type="term" value="F:oxidoreductase activity"/>
    <property type="evidence" value="ECO:0007669"/>
    <property type="project" value="UniProtKB-KW"/>
</dbReference>
<dbReference type="Pfam" id="PF00881">
    <property type="entry name" value="Nitroreductase"/>
    <property type="match status" value="1"/>
</dbReference>
<keyword evidence="3" id="KW-0288">FMN</keyword>
<dbReference type="InterPro" id="IPR016446">
    <property type="entry name" value="Flavin_OxRdtase_Frp"/>
</dbReference>
<evidence type="ECO:0000256" key="2">
    <source>
        <dbReference type="ARBA" id="ARBA00022630"/>
    </source>
</evidence>
<proteinExistence type="inferred from homology"/>
<dbReference type="AlphaFoldDB" id="A0A0F9RK93"/>
<evidence type="ECO:0000256" key="1">
    <source>
        <dbReference type="ARBA" id="ARBA00008366"/>
    </source>
</evidence>
<dbReference type="Gene3D" id="3.40.109.10">
    <property type="entry name" value="NADH Oxidase"/>
    <property type="match status" value="1"/>
</dbReference>